<evidence type="ECO:0000313" key="2">
    <source>
        <dbReference type="Proteomes" id="UP000307440"/>
    </source>
</evidence>
<accession>A0A5C3L4N3</accession>
<proteinExistence type="predicted"/>
<sequence>MYTYWAARDLPQEIITLIMDFVWPHTPDMDPHNGREIGPYSLVCKSFYFETRRRLFKTLDFRDDDSRIWPPRQSRSARRLSSFQELLQDSPHLTGYVHSITLRLSCDPRFRVAAIIERDYRDLPFLVGLLQGLRLFECTSTQKVEWQDLDDDIRAAVLTATALPAMESIRLSRFLGLPASALELKTPEISVQLVDSYVAPDPQKRFAMPCERMPRNFVKRLHLEHSDVSNLLLRNQLALSYLRFLHAQLIDTSKTQQLIDGARLTLEEFSCRGKAMSLAARGPEHPAGVGPFSFRGCCSLKVWRADYLTYRGNVTEFTENILSSLATLRHNPLDELNLTLGFSTPKDMIVCMASPLWQLLDAEYANFHAFHRVTLNLDTSPNRCRLSKTLTPLPLERSRYDGLELCDTKKLIQHLKTAMPQIVASKALSLNMMVDRMGPLCLT</sequence>
<reference evidence="1 2" key="1">
    <citation type="journal article" date="2019" name="Nat. Ecol. Evol.">
        <title>Megaphylogeny resolves global patterns of mushroom evolution.</title>
        <authorList>
            <person name="Varga T."/>
            <person name="Krizsan K."/>
            <person name="Foldi C."/>
            <person name="Dima B."/>
            <person name="Sanchez-Garcia M."/>
            <person name="Sanchez-Ramirez S."/>
            <person name="Szollosi G.J."/>
            <person name="Szarkandi J.G."/>
            <person name="Papp V."/>
            <person name="Albert L."/>
            <person name="Andreopoulos W."/>
            <person name="Angelini C."/>
            <person name="Antonin V."/>
            <person name="Barry K.W."/>
            <person name="Bougher N.L."/>
            <person name="Buchanan P."/>
            <person name="Buyck B."/>
            <person name="Bense V."/>
            <person name="Catcheside P."/>
            <person name="Chovatia M."/>
            <person name="Cooper J."/>
            <person name="Damon W."/>
            <person name="Desjardin D."/>
            <person name="Finy P."/>
            <person name="Geml J."/>
            <person name="Haridas S."/>
            <person name="Hughes K."/>
            <person name="Justo A."/>
            <person name="Karasinski D."/>
            <person name="Kautmanova I."/>
            <person name="Kiss B."/>
            <person name="Kocsube S."/>
            <person name="Kotiranta H."/>
            <person name="LaButti K.M."/>
            <person name="Lechner B.E."/>
            <person name="Liimatainen K."/>
            <person name="Lipzen A."/>
            <person name="Lukacs Z."/>
            <person name="Mihaltcheva S."/>
            <person name="Morgado L.N."/>
            <person name="Niskanen T."/>
            <person name="Noordeloos M.E."/>
            <person name="Ohm R.A."/>
            <person name="Ortiz-Santana B."/>
            <person name="Ovrebo C."/>
            <person name="Racz N."/>
            <person name="Riley R."/>
            <person name="Savchenko A."/>
            <person name="Shiryaev A."/>
            <person name="Soop K."/>
            <person name="Spirin V."/>
            <person name="Szebenyi C."/>
            <person name="Tomsovsky M."/>
            <person name="Tulloss R.E."/>
            <person name="Uehling J."/>
            <person name="Grigoriev I.V."/>
            <person name="Vagvolgyi C."/>
            <person name="Papp T."/>
            <person name="Martin F.M."/>
            <person name="Miettinen O."/>
            <person name="Hibbett D.S."/>
            <person name="Nagy L.G."/>
        </authorList>
    </citation>
    <scope>NUCLEOTIDE SEQUENCE [LARGE SCALE GENOMIC DNA]</scope>
    <source>
        <strain evidence="1 2">CBS 121175</strain>
    </source>
</reference>
<evidence type="ECO:0008006" key="3">
    <source>
        <dbReference type="Google" id="ProtNLM"/>
    </source>
</evidence>
<dbReference type="EMBL" id="ML210162">
    <property type="protein sequence ID" value="TFK27700.1"/>
    <property type="molecule type" value="Genomic_DNA"/>
</dbReference>
<organism evidence="1 2">
    <name type="scientific">Coprinopsis marcescibilis</name>
    <name type="common">Agaric fungus</name>
    <name type="synonym">Psathyrella marcescibilis</name>
    <dbReference type="NCBI Taxonomy" id="230819"/>
    <lineage>
        <taxon>Eukaryota</taxon>
        <taxon>Fungi</taxon>
        <taxon>Dikarya</taxon>
        <taxon>Basidiomycota</taxon>
        <taxon>Agaricomycotina</taxon>
        <taxon>Agaricomycetes</taxon>
        <taxon>Agaricomycetidae</taxon>
        <taxon>Agaricales</taxon>
        <taxon>Agaricineae</taxon>
        <taxon>Psathyrellaceae</taxon>
        <taxon>Coprinopsis</taxon>
    </lineage>
</organism>
<dbReference type="AlphaFoldDB" id="A0A5C3L4N3"/>
<dbReference type="OrthoDB" id="3070253at2759"/>
<name>A0A5C3L4N3_COPMA</name>
<protein>
    <recommendedName>
        <fullName evidence="3">F-box domain-containing protein</fullName>
    </recommendedName>
</protein>
<keyword evidence="2" id="KW-1185">Reference proteome</keyword>
<dbReference type="Proteomes" id="UP000307440">
    <property type="component" value="Unassembled WGS sequence"/>
</dbReference>
<gene>
    <name evidence="1" type="ORF">FA15DRAFT_148102</name>
</gene>
<evidence type="ECO:0000313" key="1">
    <source>
        <dbReference type="EMBL" id="TFK27700.1"/>
    </source>
</evidence>